<dbReference type="PANTHER" id="PTHR42648:SF29">
    <property type="entry name" value="RNA-DIRECTED DNA POLYMERASE"/>
    <property type="match status" value="1"/>
</dbReference>
<dbReference type="SUPFAM" id="SSF53098">
    <property type="entry name" value="Ribonuclease H-like"/>
    <property type="match status" value="1"/>
</dbReference>
<dbReference type="PANTHER" id="PTHR42648">
    <property type="entry name" value="TRANSPOSASE, PUTATIVE-RELATED"/>
    <property type="match status" value="1"/>
</dbReference>
<protein>
    <recommendedName>
        <fullName evidence="3">GAG-pre-integrase domain-containing protein</fullName>
    </recommendedName>
</protein>
<dbReference type="InterPro" id="IPR012337">
    <property type="entry name" value="RNaseH-like_sf"/>
</dbReference>
<evidence type="ECO:0000313" key="1">
    <source>
        <dbReference type="EMBL" id="KAJ0213543.1"/>
    </source>
</evidence>
<dbReference type="InterPro" id="IPR039537">
    <property type="entry name" value="Retrotran_Ty1/copia-like"/>
</dbReference>
<dbReference type="AlphaFoldDB" id="A0A9R1VY70"/>
<dbReference type="Proteomes" id="UP000235145">
    <property type="component" value="Unassembled WGS sequence"/>
</dbReference>
<accession>A0A9R1VY70</accession>
<dbReference type="EMBL" id="NBSK02000004">
    <property type="protein sequence ID" value="KAJ0213543.1"/>
    <property type="molecule type" value="Genomic_DNA"/>
</dbReference>
<proteinExistence type="predicted"/>
<evidence type="ECO:0000313" key="2">
    <source>
        <dbReference type="Proteomes" id="UP000235145"/>
    </source>
</evidence>
<evidence type="ECO:0008006" key="3">
    <source>
        <dbReference type="Google" id="ProtNLM"/>
    </source>
</evidence>
<dbReference type="GO" id="GO:0003676">
    <property type="term" value="F:nucleic acid binding"/>
    <property type="evidence" value="ECO:0007669"/>
    <property type="project" value="InterPro"/>
</dbReference>
<keyword evidence="2" id="KW-1185">Reference proteome</keyword>
<gene>
    <name evidence="1" type="ORF">LSAT_V11C400158640</name>
</gene>
<name>A0A9R1VY70_LACSA</name>
<sequence>MRSIPSCLTEEKKVWANVVISLSQKKTNVVMSLNISTFVGNTDTTKQIGYPDWCPRNKKHDETKPKVAGIDTSLCPILGLTNKQYKSFLKHFIESGNTSNENKTPMSCVKAEKKAFTKTVDAWHKRLGHVSSDKLTHIDFLSNISFSKCLVNNNKMIKTQFGNSIRIRCDNGGEFTLNEMLKVYNKEEILLEATCPNTLQQNGVVDMEKISMGLESGFMSVIMWFVIVTMYSIPL</sequence>
<comment type="caution">
    <text evidence="1">The sequence shown here is derived from an EMBL/GenBank/DDBJ whole genome shotgun (WGS) entry which is preliminary data.</text>
</comment>
<organism evidence="1 2">
    <name type="scientific">Lactuca sativa</name>
    <name type="common">Garden lettuce</name>
    <dbReference type="NCBI Taxonomy" id="4236"/>
    <lineage>
        <taxon>Eukaryota</taxon>
        <taxon>Viridiplantae</taxon>
        <taxon>Streptophyta</taxon>
        <taxon>Embryophyta</taxon>
        <taxon>Tracheophyta</taxon>
        <taxon>Spermatophyta</taxon>
        <taxon>Magnoliopsida</taxon>
        <taxon>eudicotyledons</taxon>
        <taxon>Gunneridae</taxon>
        <taxon>Pentapetalae</taxon>
        <taxon>asterids</taxon>
        <taxon>campanulids</taxon>
        <taxon>Asterales</taxon>
        <taxon>Asteraceae</taxon>
        <taxon>Cichorioideae</taxon>
        <taxon>Cichorieae</taxon>
        <taxon>Lactucinae</taxon>
        <taxon>Lactuca</taxon>
    </lineage>
</organism>
<dbReference type="InterPro" id="IPR036397">
    <property type="entry name" value="RNaseH_sf"/>
</dbReference>
<reference evidence="1 2" key="1">
    <citation type="journal article" date="2017" name="Nat. Commun.">
        <title>Genome assembly with in vitro proximity ligation data and whole-genome triplication in lettuce.</title>
        <authorList>
            <person name="Reyes-Chin-Wo S."/>
            <person name="Wang Z."/>
            <person name="Yang X."/>
            <person name="Kozik A."/>
            <person name="Arikit S."/>
            <person name="Song C."/>
            <person name="Xia L."/>
            <person name="Froenicke L."/>
            <person name="Lavelle D.O."/>
            <person name="Truco M.J."/>
            <person name="Xia R."/>
            <person name="Zhu S."/>
            <person name="Xu C."/>
            <person name="Xu H."/>
            <person name="Xu X."/>
            <person name="Cox K."/>
            <person name="Korf I."/>
            <person name="Meyers B.C."/>
            <person name="Michelmore R.W."/>
        </authorList>
    </citation>
    <scope>NUCLEOTIDE SEQUENCE [LARGE SCALE GENOMIC DNA]</scope>
    <source>
        <strain evidence="2">cv. Salinas</strain>
        <tissue evidence="1">Seedlings</tissue>
    </source>
</reference>
<dbReference type="Gene3D" id="3.30.420.10">
    <property type="entry name" value="Ribonuclease H-like superfamily/Ribonuclease H"/>
    <property type="match status" value="1"/>
</dbReference>